<dbReference type="InterPro" id="IPR013783">
    <property type="entry name" value="Ig-like_fold"/>
</dbReference>
<evidence type="ECO:0000313" key="3">
    <source>
        <dbReference type="EMBL" id="ESO88616.1"/>
    </source>
</evidence>
<proteinExistence type="predicted"/>
<dbReference type="Gene3D" id="2.60.40.10">
    <property type="entry name" value="Immunoglobulins"/>
    <property type="match status" value="1"/>
</dbReference>
<dbReference type="PANTHER" id="PTHR16897:SF2">
    <property type="entry name" value="OS03G0226600 PROTEIN"/>
    <property type="match status" value="1"/>
</dbReference>
<dbReference type="KEGG" id="lgi:LOTGIDRAFT_234474"/>
<dbReference type="OMA" id="CENEICH"/>
<dbReference type="InterPro" id="IPR036116">
    <property type="entry name" value="FN3_sf"/>
</dbReference>
<dbReference type="RefSeq" id="XP_009060664.1">
    <property type="nucleotide sequence ID" value="XM_009062416.1"/>
</dbReference>
<dbReference type="Gene3D" id="2.60.120.260">
    <property type="entry name" value="Galactose-binding domain-like"/>
    <property type="match status" value="1"/>
</dbReference>
<evidence type="ECO:0000259" key="2">
    <source>
        <dbReference type="PROSITE" id="PS01186"/>
    </source>
</evidence>
<dbReference type="CTD" id="20249548"/>
<dbReference type="PROSITE" id="PS00022">
    <property type="entry name" value="EGF_1"/>
    <property type="match status" value="1"/>
</dbReference>
<gene>
    <name evidence="3" type="ORF">LOTGIDRAFT_234474</name>
</gene>
<evidence type="ECO:0000259" key="1">
    <source>
        <dbReference type="PROSITE" id="PS00022"/>
    </source>
</evidence>
<dbReference type="SUPFAM" id="SSF49265">
    <property type="entry name" value="Fibronectin type III"/>
    <property type="match status" value="1"/>
</dbReference>
<keyword evidence="4" id="KW-1185">Reference proteome</keyword>
<dbReference type="GeneID" id="20249548"/>
<evidence type="ECO:0000313" key="4">
    <source>
        <dbReference type="Proteomes" id="UP000030746"/>
    </source>
</evidence>
<dbReference type="HOGENOM" id="CLU_000188_0_0_1"/>
<dbReference type="PANTHER" id="PTHR16897">
    <property type="entry name" value="OS10G0105400 PROTEIN"/>
    <property type="match status" value="1"/>
</dbReference>
<name>V4A5R4_LOTGI</name>
<organism evidence="3 4">
    <name type="scientific">Lottia gigantea</name>
    <name type="common">Giant owl limpet</name>
    <dbReference type="NCBI Taxonomy" id="225164"/>
    <lineage>
        <taxon>Eukaryota</taxon>
        <taxon>Metazoa</taxon>
        <taxon>Spiralia</taxon>
        <taxon>Lophotrochozoa</taxon>
        <taxon>Mollusca</taxon>
        <taxon>Gastropoda</taxon>
        <taxon>Patellogastropoda</taxon>
        <taxon>Lottioidea</taxon>
        <taxon>Lottiidae</taxon>
        <taxon>Lottia</taxon>
    </lineage>
</organism>
<feature type="domain" description="EGF-like" evidence="1 2">
    <location>
        <begin position="122"/>
        <end position="133"/>
    </location>
</feature>
<dbReference type="STRING" id="225164.V4A5R4"/>
<dbReference type="InterPro" id="IPR000742">
    <property type="entry name" value="EGF"/>
</dbReference>
<reference evidence="3 4" key="1">
    <citation type="journal article" date="2013" name="Nature">
        <title>Insights into bilaterian evolution from three spiralian genomes.</title>
        <authorList>
            <person name="Simakov O."/>
            <person name="Marletaz F."/>
            <person name="Cho S.J."/>
            <person name="Edsinger-Gonzales E."/>
            <person name="Havlak P."/>
            <person name="Hellsten U."/>
            <person name="Kuo D.H."/>
            <person name="Larsson T."/>
            <person name="Lv J."/>
            <person name="Arendt D."/>
            <person name="Savage R."/>
            <person name="Osoegawa K."/>
            <person name="de Jong P."/>
            <person name="Grimwood J."/>
            <person name="Chapman J.A."/>
            <person name="Shapiro H."/>
            <person name="Aerts A."/>
            <person name="Otillar R.P."/>
            <person name="Terry A.Y."/>
            <person name="Boore J.L."/>
            <person name="Grigoriev I.V."/>
            <person name="Lindberg D.R."/>
            <person name="Seaver E.C."/>
            <person name="Weisblat D.A."/>
            <person name="Putnam N.H."/>
            <person name="Rokhsar D.S."/>
        </authorList>
    </citation>
    <scope>NUCLEOTIDE SEQUENCE [LARGE SCALE GENOMIC DNA]</scope>
</reference>
<dbReference type="OrthoDB" id="6061841at2759"/>
<dbReference type="PROSITE" id="PS01186">
    <property type="entry name" value="EGF_2"/>
    <property type="match status" value="1"/>
</dbReference>
<dbReference type="Proteomes" id="UP000030746">
    <property type="component" value="Unassembled WGS sequence"/>
</dbReference>
<dbReference type="EMBL" id="KB202656">
    <property type="protein sequence ID" value="ESO88616.1"/>
    <property type="molecule type" value="Genomic_DNA"/>
</dbReference>
<protein>
    <recommendedName>
        <fullName evidence="1 2">EGF-like domain-containing protein</fullName>
    </recommendedName>
</protein>
<accession>V4A5R4</accession>
<sequence length="3083" mass="348719">MCTTYERGLKCVVKRSADNCGEVQFYVLECCQRPPEYCNDDNGNGGGNSEVCLTISNCDERDCAIKSDPKCQKCDGSVADIPGHRAYLISADKRLCKKACSWRPDSSRCYPGTCKDELFSNCDCSDGFTGNHCEKITTIPNILYNQVTLTADNNESVDAPGDFGAGSPQPITWTNIMKPANLYYCFQSNYYKPNTIPIQPFVVDYKVGIIDGKITFRKCRECGVLGRLDSGIAIYELEIFSMKSVGNELIIDKRVIDTKTTLQKSPQFNLQHSGVYSVILAAVDKAGNIRLARRCLIFDDNSRVSTVHDTNLKSTSASPSTNYLWQQNHGPVTIDWENRYINTKHHNGKYLAGIQDYHGLDPEYDDNNGKRTSRPIDNVQGIVCYETYYGLDAHGGSTIEPTDNDFTTTGYLKQSITISPKLQDGDTVIFYIRAYDIVDFYLEESTTVYFDMSPPVIKDLWLTKGDDLNIAVHEFHDFDKLVIEWIAYDLHSGLETVEWKLHDNFTGDVILHGSQHIPVQGEAQNLPECEKKYKTFSRGSDCYCTPAVGCYHQHFQVKPGVSLDKGTGLIDGKHQGVHDHDYYIEVNVMNNAKLNTTLIYKITIDTSPPNVGVVHDGRYGEPEVDYQPERNLQAHWEGFFDKESGLRYYHYGFSTRCLTAEEIFEIFEIQNTPGIFETVVTHATWFAPTDGQYFITVVAYNTALQPSQPVCSDGVVIDSTRPIVSEIFIDQARIEAGLVSKDGKLYYINNRRLIHHMQNPDPACLQKGRPLEDISSFPIERYPNQTIQDRDLCQEETLPIQYLTQSYLVEHSHIYVNWTGIDVESGIYDYQFGLSSERDSIPDLLPFHSTNHHAWYRGYHPQLTDGTEFFIHIKATNKAGLETIQTLGPIIVHTSKPKFTGNIDVNLGPLIVHTSKPKFSGKIDVVLDNNLLVANWSNAVVKDPGHSQLRYTTAIGTTEGGQEIIKFSDLNFNVPCLEALPPTCTVFDIMKLDWSLHHGYKYYISIKIENTVGLHTVISSESLTYKSLLPSKGVVIDVGLKSEMDFFNILELEDSDYQLSTSMVSVRWYGFESQEEISTGINYKVGIRRENDSEFIQSVHVSQQTEYTFIDLQLQLHQKYIVSVTATVAGVGSVTSSSDGMTVVDRSEDLSDEVELKDGTACFQPTDLEANHYDNSTGTFCGESTFQPSSSSYSMKWNISNKYYNIYPHINWSLQKQHQNTDIWLKEYEKELYTRDRMLTLPYRLEVCESYRSHLQFCIDNVCSKPVYSEGVTILGKPDKPKMNILMTTDQELNVSLEFTSPPTSESCDNVIKRLEWSITDNHNGRLLTLWRKVDEVVNNDNKIQLKIILDGTININKCIRLALRLFNKAGLSTLISKQIQNCSAVNPILMRPPIVIDAVKQVMYQYEFRDCSDPILIRPAIVLDVFRQENRTGIELEPSARWNEPDVDYTPYNDLISAVWPTLRHRNYTWGLLEGPLQPTSTLYSNPDIVIPDPCSHPSTIICGHSDKEYINIKPPQLLKHGRRYHVCLHADSTTLQHEKWDENLEEINSCSDGITVDLSPPSGGRVWIQTDTNTNYQVSSNTLTVFWDSFIDVEEEGGAVHPSGISHYTVQIAVDFVNRSKTVVSDGIIIDHTAPEIVLNRIQTPSPYLTSLDSISACWKESFKDSESGIKFYKWSVGSREGQTDILKTRETVENCDVATLNVNLQDGFTYYIKVQIPSGLKECVFIIDTKWSKRIPSVLKEYVFSGLSLHDGSKYNVKVIGCNLAGLCISSVSDDILVDTTPPTRDLHSGVQYYLLSVGTKPFYTDLNKDGKTVKYLHEDGRLLENEGEVQTKTVETAGNLVHGMSVFISIVATNGVGLKSQPIHNEFQLMHADLRTNDHGSLVRRCRPYNCEGHCVCSEQDKICPKPDGNGCITNDSDIDFIQVIDVTNLQSTDKVQTNYTPTNMFLSAEWRLLTNTTSQPVRYEVSIGLSDEDQPSGVFDSSAERHWFDVGQDMSTIITLTKDNTLHDNLVYSVFVRAWYDDKRYYIYKSPGITVISKPSTLIYIRGVAVKELEQTTSNKDIDYQINNNTIIVGWKDKFNGGIHGIDYYQVYISTHPQGHNIHRTDTKVLPQQKSFSISELKLQENKIYYSTVLAFNKAGFCSWSTSDGIIIDSTPPSTGIIHDGLGISAFMALKYISCTRQGPYDSEFQSSDSLISASWYGFSDIGSGIVNYNWCVGRLNDTTTCDILPWTNVGLEIKTTDQSPVTLKSAKIYHKVYAVDGSGLQSQVAVSNGIIIDTSPPEASYLEFIGENLILNPSFESISDDTTTSCNSNIPEHWSTDSQSCVKTRSSQHSTAHDGEVYITITDQIQQTIQNLDTDCSYQLTVHVGYPHDILLSNHMVEGFIRLGHEINSFKLNPDLCQGDSSQLVNVIHWYKFTYIYQPINTREKLVIGTTRNNMILAIDDLELRKINHVSLKDTNNNHIVYHPTFTPHWSSLHFHWYFKDSESSIVEYQWALGTVKGGTQIREFTTTGDRNHVTVYNLPLVHNSRLYFTVKARNGADLTSLSHSNYMLVDTTPPVVIHIHDGTADTRPIVVICIHDGTVDTTPPVVIYIHDSTDLTISSPSLFQDFSWSVHDDLCHSDHYPVILRNNGPSPVDRPQRWKLSKANWPLFEALCIYSFSQDDLDEAEDPMELFTTIFQDVLGQAIRKTSATPKRFNKPWFNEDCKTALKERNRALRLIERSPTADNMASFRIARAKARRTIRQAKRSSWQEYVSRINSRTSSKSVWDRIRRIKGRDVDYQTSNGIAVNWQIEDPESGLDYCLWAIGSVRGGNDIQKFTRIQKDENKASKEYIDREPIKVYSTIRCYNKVGLQVTVTTDGVQLIDSNKLITSSGQITLLPQTTTQYQLSQYCLTLHHSLGIRWQFGSNSYQSTSVMVGLSTDDYKLEKEMDETGINYDGVKLQGLKLKPETNYMVNISGILLGRLNNYINQTFSTGYQPPSVKEDRDIKIAKTLDGLTLIIFWIDIFVSNWKALIFEVSLGTKQGSGDVIQWQETRNDRIRLTLPKHRKYKQLYLTLTAVDPCGLFTTIRKIIVL</sequence>